<gene>
    <name evidence="2" type="ORF">KSB_38600</name>
</gene>
<dbReference type="InterPro" id="IPR038750">
    <property type="entry name" value="YczE/YyaS-like"/>
</dbReference>
<dbReference type="PANTHER" id="PTHR40078:SF1">
    <property type="entry name" value="INTEGRAL MEMBRANE PROTEIN"/>
    <property type="match status" value="1"/>
</dbReference>
<dbReference type="PANTHER" id="PTHR40078">
    <property type="entry name" value="INTEGRAL MEMBRANE PROTEIN-RELATED"/>
    <property type="match status" value="1"/>
</dbReference>
<feature type="transmembrane region" description="Helical" evidence="1">
    <location>
        <begin position="84"/>
        <end position="103"/>
    </location>
</feature>
<proteinExistence type="predicted"/>
<organism evidence="2 3">
    <name type="scientific">Ktedonobacter robiniae</name>
    <dbReference type="NCBI Taxonomy" id="2778365"/>
    <lineage>
        <taxon>Bacteria</taxon>
        <taxon>Bacillati</taxon>
        <taxon>Chloroflexota</taxon>
        <taxon>Ktedonobacteria</taxon>
        <taxon>Ktedonobacterales</taxon>
        <taxon>Ktedonobacteraceae</taxon>
        <taxon>Ktedonobacter</taxon>
    </lineage>
</organism>
<keyword evidence="3" id="KW-1185">Reference proteome</keyword>
<keyword evidence="1" id="KW-1133">Transmembrane helix</keyword>
<accession>A0ABQ3USF5</accession>
<dbReference type="Proteomes" id="UP000654345">
    <property type="component" value="Unassembled WGS sequence"/>
</dbReference>
<evidence type="ECO:0000313" key="2">
    <source>
        <dbReference type="EMBL" id="GHO55385.1"/>
    </source>
</evidence>
<protein>
    <submittedName>
        <fullName evidence="2">Membrane protein</fullName>
    </submittedName>
</protein>
<evidence type="ECO:0000256" key="1">
    <source>
        <dbReference type="SAM" id="Phobius"/>
    </source>
</evidence>
<feature type="transmembrane region" description="Helical" evidence="1">
    <location>
        <begin position="184"/>
        <end position="204"/>
    </location>
</feature>
<reference evidence="2 3" key="1">
    <citation type="journal article" date="2021" name="Int. J. Syst. Evol. Microbiol.">
        <title>Reticulibacter mediterranei gen. nov., sp. nov., within the new family Reticulibacteraceae fam. nov., and Ktedonospora formicarum gen. nov., sp. nov., Ktedonobacter robiniae sp. nov., Dictyobacter formicarum sp. nov. and Dictyobacter arantiisoli sp. nov., belonging to the class Ktedonobacteria.</title>
        <authorList>
            <person name="Yabe S."/>
            <person name="Zheng Y."/>
            <person name="Wang C.M."/>
            <person name="Sakai Y."/>
            <person name="Abe K."/>
            <person name="Yokota A."/>
            <person name="Donadio S."/>
            <person name="Cavaletti L."/>
            <person name="Monciardini P."/>
        </authorList>
    </citation>
    <scope>NUCLEOTIDE SEQUENCE [LARGE SCALE GENOMIC DNA]</scope>
    <source>
        <strain evidence="2 3">SOSP1-30</strain>
    </source>
</reference>
<sequence length="238" mass="25892">MRHIFWRSLFSWKYFLRLLVVIAGLFLYALGIVLTYRSGVGLDPWDVFHQGISRNTPLSFGMANIVVGAALIVLTLALKVYPGVGTILNMFLIGTFVDLLLRFNVIPDIGHLALFWRLLCNALGVGVIGLGTAFYITPRLGTGPRDGLMMRLHTLTGLRVAIVRTSIEVCVLVIGFLLGGTVGIGTLIFALGIGPAVEGSFYLLKKVMAWMHLVSHTRPVAQAHMDAVGENATLSGEK</sequence>
<comment type="caution">
    <text evidence="2">The sequence shown here is derived from an EMBL/GenBank/DDBJ whole genome shotgun (WGS) entry which is preliminary data.</text>
</comment>
<name>A0ABQ3USF5_9CHLR</name>
<feature type="transmembrane region" description="Helical" evidence="1">
    <location>
        <begin position="56"/>
        <end position="77"/>
    </location>
</feature>
<keyword evidence="1" id="KW-0472">Membrane</keyword>
<dbReference type="Pfam" id="PF19700">
    <property type="entry name" value="DUF6198"/>
    <property type="match status" value="1"/>
</dbReference>
<keyword evidence="1" id="KW-0812">Transmembrane</keyword>
<dbReference type="EMBL" id="BNJG01000001">
    <property type="protein sequence ID" value="GHO55385.1"/>
    <property type="molecule type" value="Genomic_DNA"/>
</dbReference>
<feature type="transmembrane region" description="Helical" evidence="1">
    <location>
        <begin position="115"/>
        <end position="136"/>
    </location>
</feature>
<feature type="transmembrane region" description="Helical" evidence="1">
    <location>
        <begin position="14"/>
        <end position="36"/>
    </location>
</feature>
<evidence type="ECO:0000313" key="3">
    <source>
        <dbReference type="Proteomes" id="UP000654345"/>
    </source>
</evidence>
<feature type="transmembrane region" description="Helical" evidence="1">
    <location>
        <begin position="157"/>
        <end position="178"/>
    </location>
</feature>